<reference evidence="4 5" key="1">
    <citation type="submission" date="2018-03" db="EMBL/GenBank/DDBJ databases">
        <title>Genomic Encyclopedia of Archaeal and Bacterial Type Strains, Phase II (KMG-II): from individual species to whole genera.</title>
        <authorList>
            <person name="Goeker M."/>
        </authorList>
    </citation>
    <scope>NUCLEOTIDE SEQUENCE [LARGE SCALE GENOMIC DNA]</scope>
    <source>
        <strain evidence="4 5">DSM 45312</strain>
    </source>
</reference>
<dbReference type="PANTHER" id="PTHR36933:SF1">
    <property type="entry name" value="SLL0788 PROTEIN"/>
    <property type="match status" value="1"/>
</dbReference>
<keyword evidence="2" id="KW-0732">Signal</keyword>
<name>A0A2P8DU97_9ACTN</name>
<sequence length="215" mass="23105">MRRWHMVAAAAALVLAAGCAEEPAPVLAPKGPGEGNATVTDERTATAGGAKRNDADTAYVRKMIHHHRQAVVMTDLVPDRAHRGGIEKIADRMSVAQGTEIDAMEQWLDKGECKAKAEEPGHDHGGSDNAACPPIDHDSMPGMASKAQLADLKDAEGKEFDTLFVDLMTTHHEGAITMAEDVVKNGKDTMIRSMANDVIVEQRTEIDRMDSVLDG</sequence>
<feature type="region of interest" description="Disordered" evidence="1">
    <location>
        <begin position="114"/>
        <end position="148"/>
    </location>
</feature>
<dbReference type="PANTHER" id="PTHR36933">
    <property type="entry name" value="SLL0788 PROTEIN"/>
    <property type="match status" value="1"/>
</dbReference>
<dbReference type="Proteomes" id="UP000240542">
    <property type="component" value="Unassembled WGS sequence"/>
</dbReference>
<feature type="domain" description="DUF305" evidence="3">
    <location>
        <begin position="56"/>
        <end position="212"/>
    </location>
</feature>
<evidence type="ECO:0000259" key="3">
    <source>
        <dbReference type="Pfam" id="PF03713"/>
    </source>
</evidence>
<dbReference type="AlphaFoldDB" id="A0A2P8DU97"/>
<evidence type="ECO:0000256" key="1">
    <source>
        <dbReference type="SAM" id="MobiDB-lite"/>
    </source>
</evidence>
<dbReference type="Pfam" id="PF03713">
    <property type="entry name" value="DUF305"/>
    <property type="match status" value="1"/>
</dbReference>
<dbReference type="EMBL" id="PYGA01000001">
    <property type="protein sequence ID" value="PSL00791.1"/>
    <property type="molecule type" value="Genomic_DNA"/>
</dbReference>
<accession>A0A2P8DU97</accession>
<proteinExistence type="predicted"/>
<dbReference type="PROSITE" id="PS51257">
    <property type="entry name" value="PROKAR_LIPOPROTEIN"/>
    <property type="match status" value="1"/>
</dbReference>
<feature type="compositionally biased region" description="Basic and acidic residues" evidence="1">
    <location>
        <begin position="114"/>
        <end position="126"/>
    </location>
</feature>
<organism evidence="4 5">
    <name type="scientific">Murinocardiopsis flavida</name>
    <dbReference type="NCBI Taxonomy" id="645275"/>
    <lineage>
        <taxon>Bacteria</taxon>
        <taxon>Bacillati</taxon>
        <taxon>Actinomycetota</taxon>
        <taxon>Actinomycetes</taxon>
        <taxon>Streptosporangiales</taxon>
        <taxon>Nocardiopsidaceae</taxon>
        <taxon>Murinocardiopsis</taxon>
    </lineage>
</organism>
<feature type="region of interest" description="Disordered" evidence="1">
    <location>
        <begin position="27"/>
        <end position="52"/>
    </location>
</feature>
<dbReference type="InterPro" id="IPR012347">
    <property type="entry name" value="Ferritin-like"/>
</dbReference>
<dbReference type="InterPro" id="IPR005183">
    <property type="entry name" value="DUF305_CopM-like"/>
</dbReference>
<keyword evidence="5" id="KW-1185">Reference proteome</keyword>
<dbReference type="Gene3D" id="1.20.1260.10">
    <property type="match status" value="1"/>
</dbReference>
<comment type="caution">
    <text evidence="4">The sequence shown here is derived from an EMBL/GenBank/DDBJ whole genome shotgun (WGS) entry which is preliminary data.</text>
</comment>
<evidence type="ECO:0000313" key="4">
    <source>
        <dbReference type="EMBL" id="PSL00791.1"/>
    </source>
</evidence>
<protein>
    <submittedName>
        <fullName evidence="4">Uncharacterized protein (DUF305 family)</fullName>
    </submittedName>
</protein>
<dbReference type="OrthoDB" id="26872at2"/>
<gene>
    <name evidence="4" type="ORF">CLV63_101267</name>
</gene>
<evidence type="ECO:0000256" key="2">
    <source>
        <dbReference type="SAM" id="SignalP"/>
    </source>
</evidence>
<feature type="signal peptide" evidence="2">
    <location>
        <begin position="1"/>
        <end position="20"/>
    </location>
</feature>
<feature type="chain" id="PRO_5039224597" evidence="2">
    <location>
        <begin position="21"/>
        <end position="215"/>
    </location>
</feature>
<evidence type="ECO:0000313" key="5">
    <source>
        <dbReference type="Proteomes" id="UP000240542"/>
    </source>
</evidence>